<evidence type="ECO:0000256" key="6">
    <source>
        <dbReference type="ARBA" id="ARBA00023288"/>
    </source>
</evidence>
<dbReference type="RefSeq" id="WP_252815957.1">
    <property type="nucleotide sequence ID" value="NZ_JAMXQS010000002.1"/>
</dbReference>
<dbReference type="EMBL" id="JAMXQS010000002">
    <property type="protein sequence ID" value="MCO6048801.1"/>
    <property type="molecule type" value="Genomic_DNA"/>
</dbReference>
<dbReference type="Pfam" id="PF26368">
    <property type="entry name" value="OMP10"/>
    <property type="match status" value="1"/>
</dbReference>
<accession>A0ABT1C4C6</accession>
<feature type="signal peptide" evidence="8">
    <location>
        <begin position="1"/>
        <end position="28"/>
    </location>
</feature>
<comment type="similarity">
    <text evidence="7">Belongs to the rhizobiaceae omp10 lipoprotein family.</text>
</comment>
<evidence type="ECO:0000256" key="4">
    <source>
        <dbReference type="ARBA" id="ARBA00023139"/>
    </source>
</evidence>
<name>A0ABT1C4C6_9HYPH</name>
<feature type="chain" id="PRO_5045213957" description="Outer membrane lipoprotein" evidence="8">
    <location>
        <begin position="29"/>
        <end position="134"/>
    </location>
</feature>
<comment type="caution">
    <text evidence="9">The sequence shown here is derived from an EMBL/GenBank/DDBJ whole genome shotgun (WGS) entry which is preliminary data.</text>
</comment>
<dbReference type="PROSITE" id="PS51257">
    <property type="entry name" value="PROKAR_LIPOPROTEIN"/>
    <property type="match status" value="1"/>
</dbReference>
<evidence type="ECO:0000313" key="9">
    <source>
        <dbReference type="EMBL" id="MCO6048801.1"/>
    </source>
</evidence>
<comment type="subcellular location">
    <subcellularLocation>
        <location evidence="1">Cell outer membrane</location>
        <topology evidence="1">Lipid-anchor</topology>
    </subcellularLocation>
</comment>
<gene>
    <name evidence="9" type="ORF">NGM99_03245</name>
</gene>
<evidence type="ECO:0000256" key="5">
    <source>
        <dbReference type="ARBA" id="ARBA00023237"/>
    </source>
</evidence>
<evidence type="ECO:0000313" key="10">
    <source>
        <dbReference type="Proteomes" id="UP001205906"/>
    </source>
</evidence>
<keyword evidence="10" id="KW-1185">Reference proteome</keyword>
<evidence type="ECO:0000256" key="3">
    <source>
        <dbReference type="ARBA" id="ARBA00023136"/>
    </source>
</evidence>
<reference evidence="9 10" key="1">
    <citation type="submission" date="2022-06" db="EMBL/GenBank/DDBJ databases">
        <title>Mesorhizobium sp. strain RP14 Genome sequencing and assembly.</title>
        <authorList>
            <person name="Kim I."/>
        </authorList>
    </citation>
    <scope>NUCLEOTIDE SEQUENCE [LARGE SCALE GENOMIC DNA]</scope>
    <source>
        <strain evidence="10">RP14(2022)</strain>
    </source>
</reference>
<keyword evidence="4" id="KW-0564">Palmitate</keyword>
<dbReference type="Proteomes" id="UP001205906">
    <property type="component" value="Unassembled WGS sequence"/>
</dbReference>
<keyword evidence="5" id="KW-0998">Cell outer membrane</keyword>
<evidence type="ECO:0000256" key="8">
    <source>
        <dbReference type="SAM" id="SignalP"/>
    </source>
</evidence>
<proteinExistence type="inferred from homology"/>
<keyword evidence="3" id="KW-0472">Membrane</keyword>
<evidence type="ECO:0000256" key="2">
    <source>
        <dbReference type="ARBA" id="ARBA00022729"/>
    </source>
</evidence>
<sequence>MALRSPLSTKFPVLGTLAAAALLSACVADGPSGPAPIASAPVGFDGEWLSTDGVAISRFNGGRFDTVATDTGNTLADGNYRLVNDRTAEITVFSRLRQTTSNVNCALATTNQLNCTTSTGQNFVLTRRSAAPIG</sequence>
<dbReference type="InterPro" id="IPR049857">
    <property type="entry name" value="Omp10-like"/>
</dbReference>
<keyword evidence="2 8" id="KW-0732">Signal</keyword>
<evidence type="ECO:0008006" key="11">
    <source>
        <dbReference type="Google" id="ProtNLM"/>
    </source>
</evidence>
<protein>
    <recommendedName>
        <fullName evidence="11">Outer membrane lipoprotein</fullName>
    </recommendedName>
</protein>
<keyword evidence="6" id="KW-0449">Lipoprotein</keyword>
<evidence type="ECO:0000256" key="7">
    <source>
        <dbReference type="ARBA" id="ARBA00044505"/>
    </source>
</evidence>
<organism evidence="9 10">
    <name type="scientific">Mesorhizobium liriopis</name>
    <dbReference type="NCBI Taxonomy" id="2953882"/>
    <lineage>
        <taxon>Bacteria</taxon>
        <taxon>Pseudomonadati</taxon>
        <taxon>Pseudomonadota</taxon>
        <taxon>Alphaproteobacteria</taxon>
        <taxon>Hyphomicrobiales</taxon>
        <taxon>Phyllobacteriaceae</taxon>
        <taxon>Mesorhizobium</taxon>
    </lineage>
</organism>
<evidence type="ECO:0000256" key="1">
    <source>
        <dbReference type="ARBA" id="ARBA00004459"/>
    </source>
</evidence>